<dbReference type="Proteomes" id="UP000662074">
    <property type="component" value="Unassembled WGS sequence"/>
</dbReference>
<accession>A0A917J9H4</accession>
<evidence type="ECO:0000259" key="3">
    <source>
        <dbReference type="Pfam" id="PF05193"/>
    </source>
</evidence>
<gene>
    <name evidence="4" type="ORF">GCM10011425_24500</name>
</gene>
<dbReference type="PANTHER" id="PTHR11851">
    <property type="entry name" value="METALLOPROTEASE"/>
    <property type="match status" value="1"/>
</dbReference>
<organism evidence="4 5">
    <name type="scientific">Mucilaginibacter galii</name>
    <dbReference type="NCBI Taxonomy" id="2005073"/>
    <lineage>
        <taxon>Bacteria</taxon>
        <taxon>Pseudomonadati</taxon>
        <taxon>Bacteroidota</taxon>
        <taxon>Sphingobacteriia</taxon>
        <taxon>Sphingobacteriales</taxon>
        <taxon>Sphingobacteriaceae</taxon>
        <taxon>Mucilaginibacter</taxon>
    </lineage>
</organism>
<comment type="similarity">
    <text evidence="1">Belongs to the peptidase M16 family.</text>
</comment>
<dbReference type="InterPro" id="IPR011249">
    <property type="entry name" value="Metalloenz_LuxS/M16"/>
</dbReference>
<evidence type="ECO:0000256" key="1">
    <source>
        <dbReference type="ARBA" id="ARBA00007261"/>
    </source>
</evidence>
<evidence type="ECO:0000313" key="4">
    <source>
        <dbReference type="EMBL" id="GGI51238.1"/>
    </source>
</evidence>
<evidence type="ECO:0000313" key="5">
    <source>
        <dbReference type="Proteomes" id="UP000662074"/>
    </source>
</evidence>
<name>A0A917J9H4_9SPHI</name>
<protein>
    <recommendedName>
        <fullName evidence="3">Peptidase M16 C-terminal domain-containing protein</fullName>
    </recommendedName>
</protein>
<feature type="signal peptide" evidence="2">
    <location>
        <begin position="1"/>
        <end position="20"/>
    </location>
</feature>
<comment type="caution">
    <text evidence="4">The sequence shown here is derived from an EMBL/GenBank/DDBJ whole genome shotgun (WGS) entry which is preliminary data.</text>
</comment>
<feature type="chain" id="PRO_5037846893" description="Peptidase M16 C-terminal domain-containing protein" evidence="2">
    <location>
        <begin position="21"/>
        <end position="435"/>
    </location>
</feature>
<proteinExistence type="inferred from homology"/>
<feature type="domain" description="Peptidase M16 C-terminal" evidence="3">
    <location>
        <begin position="194"/>
        <end position="359"/>
    </location>
</feature>
<dbReference type="PANTHER" id="PTHR11851:SF49">
    <property type="entry name" value="MITOCHONDRIAL-PROCESSING PEPTIDASE SUBUNIT ALPHA"/>
    <property type="match status" value="1"/>
</dbReference>
<dbReference type="Gene3D" id="3.30.830.10">
    <property type="entry name" value="Metalloenzyme, LuxS/M16 peptidase-like"/>
    <property type="match status" value="2"/>
</dbReference>
<keyword evidence="2" id="KW-0732">Signal</keyword>
<reference evidence="4" key="1">
    <citation type="journal article" date="2014" name="Int. J. Syst. Evol. Microbiol.">
        <title>Complete genome sequence of Corynebacterium casei LMG S-19264T (=DSM 44701T), isolated from a smear-ripened cheese.</title>
        <authorList>
            <consortium name="US DOE Joint Genome Institute (JGI-PGF)"/>
            <person name="Walter F."/>
            <person name="Albersmeier A."/>
            <person name="Kalinowski J."/>
            <person name="Ruckert C."/>
        </authorList>
    </citation>
    <scope>NUCLEOTIDE SEQUENCE</scope>
    <source>
        <strain evidence="4">CCM 8711</strain>
    </source>
</reference>
<reference evidence="4" key="2">
    <citation type="submission" date="2020-09" db="EMBL/GenBank/DDBJ databases">
        <authorList>
            <person name="Sun Q."/>
            <person name="Sedlacek I."/>
        </authorList>
    </citation>
    <scope>NUCLEOTIDE SEQUENCE</scope>
    <source>
        <strain evidence="4">CCM 8711</strain>
    </source>
</reference>
<dbReference type="InterPro" id="IPR007863">
    <property type="entry name" value="Peptidase_M16_C"/>
</dbReference>
<dbReference type="RefSeq" id="WP_188417134.1">
    <property type="nucleotide sequence ID" value="NZ_BMDO01000006.1"/>
</dbReference>
<dbReference type="GO" id="GO:0046872">
    <property type="term" value="F:metal ion binding"/>
    <property type="evidence" value="ECO:0007669"/>
    <property type="project" value="InterPro"/>
</dbReference>
<evidence type="ECO:0000256" key="2">
    <source>
        <dbReference type="SAM" id="SignalP"/>
    </source>
</evidence>
<sequence length="435" mass="47909">MKKIIATLIIAATCILPVLAQTTESVSTLTTTSFEVNGLKVIFKPTVKEVISVRMYYRGGNTNYPAGQAGIENFALKATTECGVKKYGANTFKDMADNYNINIGGSSTYDYGNISLNCVAKYFDLGWDLFSRAVTEPSFEAGEVELLKAKLLAAIGSSATNPDDRIEKLAMKGAFEGTPYAYDPDGTEEAVSALNADALRAYYYKLLNKKRMFLVVAGKITREQLEQKVKAAFANLPEAPYQPAAYQAPQWEGQKILAEKRDIATNYLNAMMNAPVMSSPDYVPFRMGINGLSGVLFSQLRTKYNLSYAPGAYSVMQQMPYAMMYVSTTNPKEAAKIMLNCIDRIKNSTLTNAGLRDMKSGYITSNYMKQQSSEAVTGNLGTAEVMGDYMYAERMPDLINNVTPAQINQALNKYIKGLRWSYLGTEKDAVGLLQD</sequence>
<keyword evidence="5" id="KW-1185">Reference proteome</keyword>
<dbReference type="SUPFAM" id="SSF63411">
    <property type="entry name" value="LuxS/MPP-like metallohydrolase"/>
    <property type="match status" value="2"/>
</dbReference>
<dbReference type="InterPro" id="IPR050361">
    <property type="entry name" value="MPP/UQCRC_Complex"/>
</dbReference>
<dbReference type="Pfam" id="PF05193">
    <property type="entry name" value="Peptidase_M16_C"/>
    <property type="match status" value="1"/>
</dbReference>
<dbReference type="AlphaFoldDB" id="A0A917J9H4"/>
<dbReference type="EMBL" id="BMDO01000006">
    <property type="protein sequence ID" value="GGI51238.1"/>
    <property type="molecule type" value="Genomic_DNA"/>
</dbReference>